<feature type="transmembrane region" description="Helical" evidence="1">
    <location>
        <begin position="305"/>
        <end position="325"/>
    </location>
</feature>
<dbReference type="STRING" id="490189.SAMN02927903_02612"/>
<keyword evidence="1" id="KW-1133">Transmembrane helix</keyword>
<dbReference type="Proteomes" id="UP000199354">
    <property type="component" value="Unassembled WGS sequence"/>
</dbReference>
<organism evidence="2 3">
    <name type="scientific">Flavobacterium caeni</name>
    <dbReference type="NCBI Taxonomy" id="490189"/>
    <lineage>
        <taxon>Bacteria</taxon>
        <taxon>Pseudomonadati</taxon>
        <taxon>Bacteroidota</taxon>
        <taxon>Flavobacteriia</taxon>
        <taxon>Flavobacteriales</taxon>
        <taxon>Flavobacteriaceae</taxon>
        <taxon>Flavobacterium</taxon>
    </lineage>
</organism>
<proteinExistence type="predicted"/>
<dbReference type="RefSeq" id="WP_091144769.1">
    <property type="nucleotide sequence ID" value="NZ_FMVF01000013.1"/>
</dbReference>
<gene>
    <name evidence="2" type="ORF">SAMN02927903_02612</name>
</gene>
<keyword evidence="1" id="KW-0472">Membrane</keyword>
<dbReference type="EMBL" id="FMVF01000013">
    <property type="protein sequence ID" value="SCY85585.1"/>
    <property type="molecule type" value="Genomic_DNA"/>
</dbReference>
<evidence type="ECO:0008006" key="4">
    <source>
        <dbReference type="Google" id="ProtNLM"/>
    </source>
</evidence>
<keyword evidence="3" id="KW-1185">Reference proteome</keyword>
<keyword evidence="1" id="KW-0812">Transmembrane</keyword>
<name>A0A1G5JB70_9FLAO</name>
<reference evidence="2 3" key="1">
    <citation type="submission" date="2016-10" db="EMBL/GenBank/DDBJ databases">
        <authorList>
            <person name="de Groot N.N."/>
        </authorList>
    </citation>
    <scope>NUCLEOTIDE SEQUENCE [LARGE SCALE GENOMIC DNA]</scope>
    <source>
        <strain evidence="2 3">CGMCC 1.7031</strain>
    </source>
</reference>
<feature type="transmembrane region" description="Helical" evidence="1">
    <location>
        <begin position="40"/>
        <end position="61"/>
    </location>
</feature>
<accession>A0A1G5JB70</accession>
<evidence type="ECO:0000313" key="3">
    <source>
        <dbReference type="Proteomes" id="UP000199354"/>
    </source>
</evidence>
<evidence type="ECO:0000313" key="2">
    <source>
        <dbReference type="EMBL" id="SCY85585.1"/>
    </source>
</evidence>
<dbReference type="OrthoDB" id="1452530at2"/>
<evidence type="ECO:0000256" key="1">
    <source>
        <dbReference type="SAM" id="Phobius"/>
    </source>
</evidence>
<protein>
    <recommendedName>
        <fullName evidence="4">Chain length determinant protein</fullName>
    </recommendedName>
</protein>
<sequence>MSNTTKSDVDNEIDLAEVVRRIGRAYDSFLAWIFNGIQFLIKYAIVIVLLIIIGVGAGIFIDGRTKIYENEIIVAPNFGTTDYLYTNIELINSRIADRDTVFLASIGIKRPKVIRKIEIKPIVDIYNLVNKTSSERETYRNSQNFELVKLLSESGDINKVIQEDVTSRNYPEHVLRITTSAKIQDKDVVEPLLKFLNANPHYERVRLEYVKNVQDKMAKNDEMIGQINTILNDFDTQSSGNQKSDKLVYYNENSQLNDIIATKNNLLAEIGRQRIDLINFDQIIKKKSQVTNIRESKGINNKMKLILPVFLLGLFGMVMWFRSFYSSQKAKHQAAKP</sequence>
<dbReference type="AlphaFoldDB" id="A0A1G5JB70"/>